<evidence type="ECO:0000259" key="4">
    <source>
        <dbReference type="PROSITE" id="PS51372"/>
    </source>
</evidence>
<organism evidence="5 6">
    <name type="scientific">Streptococcus panodentis</name>
    <dbReference type="NCBI Taxonomy" id="1581472"/>
    <lineage>
        <taxon>Bacteria</taxon>
        <taxon>Bacillati</taxon>
        <taxon>Bacillota</taxon>
        <taxon>Bacilli</taxon>
        <taxon>Lactobacillales</taxon>
        <taxon>Streptococcaceae</taxon>
        <taxon>Streptococcus</taxon>
    </lineage>
</organism>
<evidence type="ECO:0000313" key="6">
    <source>
        <dbReference type="Proteomes" id="UP001519349"/>
    </source>
</evidence>
<keyword evidence="6" id="KW-1185">Reference proteome</keyword>
<keyword evidence="2" id="KW-0804">Transcription</keyword>
<dbReference type="SUPFAM" id="SSF55804">
    <property type="entry name" value="Phoshotransferase/anion transport protein"/>
    <property type="match status" value="1"/>
</dbReference>
<feature type="domain" description="PTS EIIA type-2" evidence="3">
    <location>
        <begin position="491"/>
        <end position="641"/>
    </location>
</feature>
<evidence type="ECO:0000256" key="2">
    <source>
        <dbReference type="ARBA" id="ARBA00023163"/>
    </source>
</evidence>
<dbReference type="PANTHER" id="PTHR30185">
    <property type="entry name" value="CRYPTIC BETA-GLUCOSIDE BGL OPERON ANTITERMINATOR"/>
    <property type="match status" value="1"/>
</dbReference>
<dbReference type="InterPro" id="IPR011608">
    <property type="entry name" value="PRD"/>
</dbReference>
<dbReference type="InterPro" id="IPR013196">
    <property type="entry name" value="HTH_11"/>
</dbReference>
<dbReference type="PANTHER" id="PTHR30185:SF18">
    <property type="entry name" value="TRANSCRIPTIONAL REGULATOR MTLR"/>
    <property type="match status" value="1"/>
</dbReference>
<name>A0ABS5B161_9STRE</name>
<dbReference type="InterPro" id="IPR036388">
    <property type="entry name" value="WH-like_DNA-bd_sf"/>
</dbReference>
<dbReference type="InterPro" id="IPR016152">
    <property type="entry name" value="PTrfase/Anion_transptr"/>
</dbReference>
<dbReference type="Pfam" id="PF08279">
    <property type="entry name" value="HTH_11"/>
    <property type="match status" value="1"/>
</dbReference>
<gene>
    <name evidence="5" type="ORF">DHL47_13125</name>
</gene>
<dbReference type="InterPro" id="IPR002178">
    <property type="entry name" value="PTS_EIIA_type-2_dom"/>
</dbReference>
<dbReference type="EMBL" id="QFAY01000041">
    <property type="protein sequence ID" value="MBP2622241.1"/>
    <property type="molecule type" value="Genomic_DNA"/>
</dbReference>
<dbReference type="Pfam" id="PF00359">
    <property type="entry name" value="PTS_EIIA_2"/>
    <property type="match status" value="1"/>
</dbReference>
<evidence type="ECO:0000259" key="3">
    <source>
        <dbReference type="PROSITE" id="PS51094"/>
    </source>
</evidence>
<feature type="domain" description="PRD" evidence="4">
    <location>
        <begin position="277"/>
        <end position="383"/>
    </location>
</feature>
<dbReference type="Proteomes" id="UP001519349">
    <property type="component" value="Unassembled WGS sequence"/>
</dbReference>
<dbReference type="PROSITE" id="PS51094">
    <property type="entry name" value="PTS_EIIA_TYPE_2"/>
    <property type="match status" value="1"/>
</dbReference>
<sequence length="651" mass="74671">MLLTKREEQLLKAFLNVGKLSMQDMKEILQVSSRTIYRTLSDLTASLERQEIQIHKLGRYYFLAGDIAGLPTDLEVQTAYSQQERLIYITYLLLTTEGATTNESLQESLKVSNVTIIQDIADIEKRLLDFDLKIERQKGYKISGDPLRQRRLLAVLLTNAISVADFSAGNIGGYEILDPERTQLASQICTAFLTDFPDLDAKMKMFFAILLSLIGGEQHVDMLPNISKQALEISQNIFQDYSKQTAKFYSIQEIIYYASILDELIIKRQDNPLFTEKFDGEFFYNVSNLIDTVSMYTKIDFFRDKVLFKFLFHHIRLSLGIPILFPDEALPDSIQLLVERNKFLHAVVSLLVKDIFPKYLQHDYEYGLITLHFISSLGRSPEIYPIRILLLTDERRVTRDLLVTKIKSVAPFVEWIDVQSPADCPQIETDQYDYILSTKPLARQEVDIISSFPSVKELLELQEKLQQVRDNRTVVARDEVGREKTYDLQEYLIASSHLLSQFSLSALDNGDSFEKTAAQMVRLQENVLDQSYLTQKLLSHFQANPMAIPNTGLALLHTQSSKVTVSSFTIYELQRPIAAVSMKGEQESVTRCLLMLTPKDVSEEMRDLMTAISQSMIENHLYTEIYKTGNQAIIYQLLNAIFNEKIKKLED</sequence>
<reference evidence="5 6" key="1">
    <citation type="submission" date="2018-05" db="EMBL/GenBank/DDBJ databases">
        <title>Draft genome sequence of Streptococcus panodentis CCUG 70867T.</title>
        <authorList>
            <person name="Salva-Serra F."/>
            <person name="Mendez V."/>
            <person name="Jaen-Luchoro D."/>
            <person name="Gonzales-Siles L."/>
            <person name="Karlsson R."/>
            <person name="Engstrom-Jakobsson H."/>
            <person name="Busquets A."/>
            <person name="Gomila M."/>
            <person name="Pineiro-Iglesias B."/>
            <person name="Bennasar-Figueras A."/>
            <person name="Seeger M."/>
            <person name="Moore E."/>
        </authorList>
    </citation>
    <scope>NUCLEOTIDE SEQUENCE [LARGE SCALE GENOMIC DNA]</scope>
    <source>
        <strain evidence="5 6">CCUG 70867</strain>
    </source>
</reference>
<dbReference type="Gene3D" id="3.40.930.10">
    <property type="entry name" value="Mannitol-specific EII, Chain A"/>
    <property type="match status" value="1"/>
</dbReference>
<comment type="caution">
    <text evidence="5">The sequence shown here is derived from an EMBL/GenBank/DDBJ whole genome shotgun (WGS) entry which is preliminary data.</text>
</comment>
<dbReference type="InterPro" id="IPR050661">
    <property type="entry name" value="BglG_antiterminators"/>
</dbReference>
<accession>A0ABS5B161</accession>
<keyword evidence="1" id="KW-0805">Transcription regulation</keyword>
<dbReference type="PROSITE" id="PS51372">
    <property type="entry name" value="PRD_2"/>
    <property type="match status" value="1"/>
</dbReference>
<evidence type="ECO:0000313" key="5">
    <source>
        <dbReference type="EMBL" id="MBP2622241.1"/>
    </source>
</evidence>
<evidence type="ECO:0000256" key="1">
    <source>
        <dbReference type="ARBA" id="ARBA00023015"/>
    </source>
</evidence>
<dbReference type="Gene3D" id="1.10.10.10">
    <property type="entry name" value="Winged helix-like DNA-binding domain superfamily/Winged helix DNA-binding domain"/>
    <property type="match status" value="1"/>
</dbReference>
<dbReference type="RefSeq" id="WP_209552135.1">
    <property type="nucleotide sequence ID" value="NZ_QFAY01000041.1"/>
</dbReference>
<protein>
    <submittedName>
        <fullName evidence="5">Phosphotransferase</fullName>
    </submittedName>
</protein>
<proteinExistence type="predicted"/>